<accession>A0A0K0F120</accession>
<sequence length="123" mass="14287">MANLTVPEYIDPTIEFQDYQALILCSVAILPNMYFLHRCIKYKLFSKRKYLKVMTMIMSSQCIVNFTVHILFYGYLINCYHTNSNICVENCENFSTSDIEVEQILTVTLIYLSSLLLFLVSGI</sequence>
<evidence type="ECO:0000256" key="1">
    <source>
        <dbReference type="SAM" id="Phobius"/>
    </source>
</evidence>
<dbReference type="WBParaSite" id="SVE_0248700.1">
    <property type="protein sequence ID" value="SVE_0248700.1"/>
    <property type="gene ID" value="SVE_0248700"/>
</dbReference>
<keyword evidence="1" id="KW-0812">Transmembrane</keyword>
<feature type="transmembrane region" description="Helical" evidence="1">
    <location>
        <begin position="57"/>
        <end position="76"/>
    </location>
</feature>
<evidence type="ECO:0000313" key="2">
    <source>
        <dbReference type="Proteomes" id="UP000035680"/>
    </source>
</evidence>
<reference evidence="2" key="1">
    <citation type="submission" date="2014-07" db="EMBL/GenBank/DDBJ databases">
        <authorList>
            <person name="Martin A.A"/>
            <person name="De Silva N."/>
        </authorList>
    </citation>
    <scope>NUCLEOTIDE SEQUENCE</scope>
</reference>
<name>A0A0K0F120_STRVS</name>
<dbReference type="Proteomes" id="UP000035680">
    <property type="component" value="Unassembled WGS sequence"/>
</dbReference>
<keyword evidence="2" id="KW-1185">Reference proteome</keyword>
<keyword evidence="1" id="KW-1133">Transmembrane helix</keyword>
<organism evidence="2 3">
    <name type="scientific">Strongyloides venezuelensis</name>
    <name type="common">Threadworm</name>
    <dbReference type="NCBI Taxonomy" id="75913"/>
    <lineage>
        <taxon>Eukaryota</taxon>
        <taxon>Metazoa</taxon>
        <taxon>Ecdysozoa</taxon>
        <taxon>Nematoda</taxon>
        <taxon>Chromadorea</taxon>
        <taxon>Rhabditida</taxon>
        <taxon>Tylenchina</taxon>
        <taxon>Panagrolaimomorpha</taxon>
        <taxon>Strongyloidoidea</taxon>
        <taxon>Strongyloididae</taxon>
        <taxon>Strongyloides</taxon>
    </lineage>
</organism>
<proteinExistence type="predicted"/>
<keyword evidence="1" id="KW-0472">Membrane</keyword>
<reference evidence="3" key="2">
    <citation type="submission" date="2015-08" db="UniProtKB">
        <authorList>
            <consortium name="WormBaseParasite"/>
        </authorList>
    </citation>
    <scope>IDENTIFICATION</scope>
</reference>
<evidence type="ECO:0000313" key="3">
    <source>
        <dbReference type="WBParaSite" id="SVE_0248700.1"/>
    </source>
</evidence>
<protein>
    <submittedName>
        <fullName evidence="3">G protein-coupled receptor</fullName>
    </submittedName>
</protein>
<dbReference type="AlphaFoldDB" id="A0A0K0F120"/>
<feature type="transmembrane region" description="Helical" evidence="1">
    <location>
        <begin position="19"/>
        <end position="36"/>
    </location>
</feature>
<feature type="transmembrane region" description="Helical" evidence="1">
    <location>
        <begin position="103"/>
        <end position="120"/>
    </location>
</feature>